<evidence type="ECO:0000313" key="2">
    <source>
        <dbReference type="EMBL" id="NYT47071.1"/>
    </source>
</evidence>
<evidence type="ECO:0000259" key="1">
    <source>
        <dbReference type="PROSITE" id="PS50206"/>
    </source>
</evidence>
<accession>A0A7Z0MNR2</accession>
<comment type="caution">
    <text evidence="2">The sequence shown here is derived from an EMBL/GenBank/DDBJ whole genome shotgun (WGS) entry which is preliminary data.</text>
</comment>
<gene>
    <name evidence="2" type="ORF">H0A75_05130</name>
</gene>
<dbReference type="SMART" id="SM00450">
    <property type="entry name" value="RHOD"/>
    <property type="match status" value="1"/>
</dbReference>
<name>A0A7Z0MNR2_9GAMM</name>
<dbReference type="SUPFAM" id="SSF52821">
    <property type="entry name" value="Rhodanese/Cell cycle control phosphatase"/>
    <property type="match status" value="1"/>
</dbReference>
<dbReference type="InterPro" id="IPR050229">
    <property type="entry name" value="GlpE_sulfurtransferase"/>
</dbReference>
<sequence length="127" mass="14381">MKFFFLSLTAFLLQACSTSSETHIKQTELLSLLNSEQNHPIIIDVRSSAEYNTGHIPQAQHISFWKSFSTDALDNRNKQEQVILYCEHGPRAGIAKLAYSIAGFKNIRYVQGHMTAWRSAGLPIKKQ</sequence>
<evidence type="ECO:0000313" key="3">
    <source>
        <dbReference type="Proteomes" id="UP000537890"/>
    </source>
</evidence>
<dbReference type="EMBL" id="JACCHS010000076">
    <property type="protein sequence ID" value="NYT47071.1"/>
    <property type="molecule type" value="Genomic_DNA"/>
</dbReference>
<dbReference type="Proteomes" id="UP000537890">
    <property type="component" value="Unassembled WGS sequence"/>
</dbReference>
<dbReference type="PROSITE" id="PS51257">
    <property type="entry name" value="PROKAR_LIPOPROTEIN"/>
    <property type="match status" value="1"/>
</dbReference>
<dbReference type="Pfam" id="PF00581">
    <property type="entry name" value="Rhodanese"/>
    <property type="match status" value="1"/>
</dbReference>
<dbReference type="PANTHER" id="PTHR43031">
    <property type="entry name" value="FAD-DEPENDENT OXIDOREDUCTASE"/>
    <property type="match status" value="1"/>
</dbReference>
<organism evidence="2 3">
    <name type="scientific">Candidatus Methanofishera endochildressiae</name>
    <dbReference type="NCBI Taxonomy" id="2738884"/>
    <lineage>
        <taxon>Bacteria</taxon>
        <taxon>Pseudomonadati</taxon>
        <taxon>Pseudomonadota</taxon>
        <taxon>Gammaproteobacteria</taxon>
        <taxon>Candidatus Methanofishera</taxon>
    </lineage>
</organism>
<dbReference type="Gene3D" id="3.40.250.10">
    <property type="entry name" value="Rhodanese-like domain"/>
    <property type="match status" value="1"/>
</dbReference>
<feature type="domain" description="Rhodanese" evidence="1">
    <location>
        <begin position="36"/>
        <end position="126"/>
    </location>
</feature>
<dbReference type="PANTHER" id="PTHR43031:SF1">
    <property type="entry name" value="PYRIDINE NUCLEOTIDE-DISULPHIDE OXIDOREDUCTASE"/>
    <property type="match status" value="1"/>
</dbReference>
<dbReference type="PROSITE" id="PS50206">
    <property type="entry name" value="RHODANESE_3"/>
    <property type="match status" value="1"/>
</dbReference>
<reference evidence="2 3" key="1">
    <citation type="submission" date="2020-05" db="EMBL/GenBank/DDBJ databases">
        <title>Horizontal transmission and recombination maintain forever young bacterial symbiont genomes.</title>
        <authorList>
            <person name="Russell S.L."/>
            <person name="Pepper-Tunick E."/>
            <person name="Svedberg J."/>
            <person name="Byrne A."/>
            <person name="Ruelas Castillo J."/>
            <person name="Vollmers C."/>
            <person name="Beinart R.A."/>
            <person name="Corbett-Detig R."/>
        </authorList>
    </citation>
    <scope>NUCLEOTIDE SEQUENCE [LARGE SCALE GENOMIC DNA]</scope>
    <source>
        <strain evidence="2">4727-3</strain>
    </source>
</reference>
<dbReference type="AlphaFoldDB" id="A0A7Z0MNR2"/>
<dbReference type="InterPro" id="IPR036873">
    <property type="entry name" value="Rhodanese-like_dom_sf"/>
</dbReference>
<proteinExistence type="predicted"/>
<dbReference type="CDD" id="cd00158">
    <property type="entry name" value="RHOD"/>
    <property type="match status" value="1"/>
</dbReference>
<dbReference type="InterPro" id="IPR001763">
    <property type="entry name" value="Rhodanese-like_dom"/>
</dbReference>
<protein>
    <submittedName>
        <fullName evidence="2">Rhodanese-like domain-containing protein</fullName>
    </submittedName>
</protein>